<dbReference type="PANTHER" id="PTHR11697:SF230">
    <property type="entry name" value="ZINC FINGER, MYM DOMAIN CONTAINING 1"/>
    <property type="match status" value="1"/>
</dbReference>
<dbReference type="Proteomes" id="UP001152523">
    <property type="component" value="Unassembled WGS sequence"/>
</dbReference>
<dbReference type="AlphaFoldDB" id="A0AAV0FQ99"/>
<evidence type="ECO:0000256" key="1">
    <source>
        <dbReference type="SAM" id="MobiDB-lite"/>
    </source>
</evidence>
<evidence type="ECO:0000313" key="3">
    <source>
        <dbReference type="Proteomes" id="UP001152523"/>
    </source>
</evidence>
<organism evidence="2 3">
    <name type="scientific">Cuscuta epithymum</name>
    <dbReference type="NCBI Taxonomy" id="186058"/>
    <lineage>
        <taxon>Eukaryota</taxon>
        <taxon>Viridiplantae</taxon>
        <taxon>Streptophyta</taxon>
        <taxon>Embryophyta</taxon>
        <taxon>Tracheophyta</taxon>
        <taxon>Spermatophyta</taxon>
        <taxon>Magnoliopsida</taxon>
        <taxon>eudicotyledons</taxon>
        <taxon>Gunneridae</taxon>
        <taxon>Pentapetalae</taxon>
        <taxon>asterids</taxon>
        <taxon>lamiids</taxon>
        <taxon>Solanales</taxon>
        <taxon>Convolvulaceae</taxon>
        <taxon>Cuscuteae</taxon>
        <taxon>Cuscuta</taxon>
        <taxon>Cuscuta subgen. Cuscuta</taxon>
    </lineage>
</organism>
<gene>
    <name evidence="2" type="ORF">CEPIT_LOCUS36291</name>
</gene>
<reference evidence="2" key="1">
    <citation type="submission" date="2022-07" db="EMBL/GenBank/DDBJ databases">
        <authorList>
            <person name="Macas J."/>
            <person name="Novak P."/>
            <person name="Neumann P."/>
        </authorList>
    </citation>
    <scope>NUCLEOTIDE SEQUENCE</scope>
</reference>
<name>A0AAV0FQ99_9ASTE</name>
<protein>
    <submittedName>
        <fullName evidence="2">Uncharacterized protein</fullName>
    </submittedName>
</protein>
<accession>A0AAV0FQ99</accession>
<proteinExistence type="predicted"/>
<evidence type="ECO:0000313" key="2">
    <source>
        <dbReference type="EMBL" id="CAH9137778.1"/>
    </source>
</evidence>
<comment type="caution">
    <text evidence="2">The sequence shown here is derived from an EMBL/GenBank/DDBJ whole genome shotgun (WGS) entry which is preliminary data.</text>
</comment>
<dbReference type="PANTHER" id="PTHR11697">
    <property type="entry name" value="GENERAL TRANSCRIPTION FACTOR 2-RELATED ZINC FINGER PROTEIN"/>
    <property type="match status" value="1"/>
</dbReference>
<dbReference type="EMBL" id="CAMAPF010001001">
    <property type="protein sequence ID" value="CAH9137778.1"/>
    <property type="molecule type" value="Genomic_DNA"/>
</dbReference>
<dbReference type="InterPro" id="IPR055298">
    <property type="entry name" value="AtLOH3-like"/>
</dbReference>
<keyword evidence="3" id="KW-1185">Reference proteome</keyword>
<sequence>MVEMLEKGELTTGRGLNQESSLGRPGATRWGTHHTTNIHILSMWSATIQVLDNILDDGTELKSRGAASSLVEKMESYQVVFIAHLMKKVSGLTNIVSHFLQ</sequence>
<feature type="region of interest" description="Disordered" evidence="1">
    <location>
        <begin position="1"/>
        <end position="30"/>
    </location>
</feature>